<protein>
    <submittedName>
        <fullName evidence="1">Uncharacterized protein</fullName>
    </submittedName>
</protein>
<evidence type="ECO:0000313" key="1">
    <source>
        <dbReference type="EMBL" id="APD19276.1"/>
    </source>
</evidence>
<reference evidence="1 2" key="1">
    <citation type="submission" date="2016-11" db="EMBL/GenBank/DDBJ databases">
        <authorList>
            <person name="Seier E.R."/>
            <person name="Hipwell C.M."/>
            <person name="Kelliher A.B."/>
            <person name="Lando N.A."/>
            <person name="Tsaousis B.E."/>
            <person name="Esposito E.C."/>
            <person name="Heckman E.L."/>
            <person name="Mageeney C.M."/>
            <person name="Kenna M.A."/>
            <person name="Ware V.C."/>
            <person name="Garlena R.A."/>
            <person name="Russell D.A."/>
            <person name="Pope W.H."/>
            <person name="Jacobs-Sera D."/>
            <person name="Hendrix R.W."/>
            <person name="Hatfull G.F."/>
        </authorList>
    </citation>
    <scope>NUCLEOTIDE SEQUENCE [LARGE SCALE GENOMIC DNA]</scope>
</reference>
<organism evidence="1 2">
    <name type="scientific">Mycobacterium phage Taptic</name>
    <dbReference type="NCBI Taxonomy" id="1920305"/>
    <lineage>
        <taxon>Viruses</taxon>
        <taxon>Duplodnaviria</taxon>
        <taxon>Heunggongvirae</taxon>
        <taxon>Uroviricota</taxon>
        <taxon>Caudoviricetes</taxon>
        <taxon>Northamptonvirus</taxon>
        <taxon>Northamptonvirus taptic</taxon>
    </lineage>
</organism>
<gene>
    <name evidence="1" type="ORF">SEA_TAPTIC_46</name>
</gene>
<proteinExistence type="predicted"/>
<accession>A0A1J0MDV1</accession>
<dbReference type="Proteomes" id="UP000225735">
    <property type="component" value="Segment"/>
</dbReference>
<keyword evidence="2" id="KW-1185">Reference proteome</keyword>
<name>A0A1J0MDV1_9CAUD</name>
<sequence length="61" mass="6656">MALTPTQYQFSQLHGMSMAVAKVDLARAAGFAGLVTVGILELEALLWDFDAEVEKFRQVVA</sequence>
<dbReference type="EMBL" id="KY130461">
    <property type="protein sequence ID" value="APD19276.1"/>
    <property type="molecule type" value="Genomic_DNA"/>
</dbReference>
<evidence type="ECO:0000313" key="2">
    <source>
        <dbReference type="Proteomes" id="UP000225735"/>
    </source>
</evidence>